<gene>
    <name evidence="3" type="ORF">HNR71_004729</name>
</gene>
<dbReference type="RefSeq" id="WP_337796605.1">
    <property type="nucleotide sequence ID" value="NZ_BAAAGT010000013.1"/>
</dbReference>
<evidence type="ECO:0000313" key="3">
    <source>
        <dbReference type="EMBL" id="MBB6569092.1"/>
    </source>
</evidence>
<reference evidence="3 4" key="1">
    <citation type="submission" date="2020-08" db="EMBL/GenBank/DDBJ databases">
        <title>Sequencing the genomes of 1000 actinobacteria strains.</title>
        <authorList>
            <person name="Klenk H.-P."/>
        </authorList>
    </citation>
    <scope>NUCLEOTIDE SEQUENCE [LARGE SCALE GENOMIC DNA]</scope>
    <source>
        <strain evidence="3 4">DSM 15626</strain>
    </source>
</reference>
<sequence length="214" mass="21657">MRTVALTAAVLTGAVVLTACGGNAADGGAPVPVGGGPESASATPAPSSSAPESTAPTKQPSAPVSTPPKKANVIVVPGNYASNPAVQGLVTSLPRYYDAMVAKDASLVKNKFPAYFFADAGQVIVDAKVNGWVMKPPGSVVVRGISSQPLGVVRVKTCRSQTTQYWNPKANAWALATPGGQPQAIDMIKTGLGWLPYKIGPAAGISCAGVKYPA</sequence>
<dbReference type="Proteomes" id="UP000553957">
    <property type="component" value="Unassembled WGS sequence"/>
</dbReference>
<feature type="signal peptide" evidence="2">
    <location>
        <begin position="1"/>
        <end position="24"/>
    </location>
</feature>
<feature type="chain" id="PRO_5032445395" evidence="2">
    <location>
        <begin position="25"/>
        <end position="214"/>
    </location>
</feature>
<dbReference type="EMBL" id="JACHKF010000001">
    <property type="protein sequence ID" value="MBB6569092.1"/>
    <property type="molecule type" value="Genomic_DNA"/>
</dbReference>
<dbReference type="PROSITE" id="PS51257">
    <property type="entry name" value="PROKAR_LIPOPROTEIN"/>
    <property type="match status" value="1"/>
</dbReference>
<evidence type="ECO:0000313" key="4">
    <source>
        <dbReference type="Proteomes" id="UP000553957"/>
    </source>
</evidence>
<dbReference type="AlphaFoldDB" id="A0A841SJC8"/>
<keyword evidence="2" id="KW-0732">Signal</keyword>
<evidence type="ECO:0000256" key="1">
    <source>
        <dbReference type="SAM" id="MobiDB-lite"/>
    </source>
</evidence>
<feature type="region of interest" description="Disordered" evidence="1">
    <location>
        <begin position="30"/>
        <end position="68"/>
    </location>
</feature>
<organism evidence="3 4">
    <name type="scientific">Kribbella sandramycini</name>
    <dbReference type="NCBI Taxonomy" id="60450"/>
    <lineage>
        <taxon>Bacteria</taxon>
        <taxon>Bacillati</taxon>
        <taxon>Actinomycetota</taxon>
        <taxon>Actinomycetes</taxon>
        <taxon>Propionibacteriales</taxon>
        <taxon>Kribbellaceae</taxon>
        <taxon>Kribbella</taxon>
    </lineage>
</organism>
<comment type="caution">
    <text evidence="3">The sequence shown here is derived from an EMBL/GenBank/DDBJ whole genome shotgun (WGS) entry which is preliminary data.</text>
</comment>
<evidence type="ECO:0000256" key="2">
    <source>
        <dbReference type="SAM" id="SignalP"/>
    </source>
</evidence>
<protein>
    <submittedName>
        <fullName evidence="3">Uncharacterized protein</fullName>
    </submittedName>
</protein>
<accession>A0A841SJC8</accession>
<feature type="compositionally biased region" description="Low complexity" evidence="1">
    <location>
        <begin position="30"/>
        <end position="57"/>
    </location>
</feature>
<name>A0A841SJC8_9ACTN</name>
<proteinExistence type="predicted"/>